<dbReference type="Proteomes" id="UP000027442">
    <property type="component" value="Unassembled WGS sequence"/>
</dbReference>
<accession>A0A069QM97</accession>
<gene>
    <name evidence="3" type="ORF">HMPREF1991_02985</name>
</gene>
<dbReference type="PANTHER" id="PTHR30160">
    <property type="entry name" value="TETRAACYLDISACCHARIDE 4'-KINASE-RELATED"/>
    <property type="match status" value="1"/>
</dbReference>
<proteinExistence type="predicted"/>
<dbReference type="eggNOG" id="COG0859">
    <property type="taxonomic scope" value="Bacteria"/>
</dbReference>
<reference evidence="3 4" key="1">
    <citation type="submission" date="2013-08" db="EMBL/GenBank/DDBJ databases">
        <authorList>
            <person name="Weinstock G."/>
            <person name="Sodergren E."/>
            <person name="Wylie T."/>
            <person name="Fulton L."/>
            <person name="Fulton R."/>
            <person name="Fronick C."/>
            <person name="O'Laughlin M."/>
            <person name="Godfrey J."/>
            <person name="Miner T."/>
            <person name="Herter B."/>
            <person name="Appelbaum E."/>
            <person name="Cordes M."/>
            <person name="Lek S."/>
            <person name="Wollam A."/>
            <person name="Pepin K.H."/>
            <person name="Palsikar V.B."/>
            <person name="Mitreva M."/>
            <person name="Wilson R.K."/>
        </authorList>
    </citation>
    <scope>NUCLEOTIDE SEQUENCE [LARGE SCALE GENOMIC DNA]</scope>
    <source>
        <strain evidence="3 4">ATCC 15930</strain>
    </source>
</reference>
<dbReference type="GO" id="GO:0008713">
    <property type="term" value="F:ADP-heptose-lipopolysaccharide heptosyltransferase activity"/>
    <property type="evidence" value="ECO:0007669"/>
    <property type="project" value="TreeGrafter"/>
</dbReference>
<evidence type="ECO:0000313" key="4">
    <source>
        <dbReference type="Proteomes" id="UP000027442"/>
    </source>
</evidence>
<name>A0A069QM97_HOYLO</name>
<dbReference type="GO" id="GO:0005829">
    <property type="term" value="C:cytosol"/>
    <property type="evidence" value="ECO:0007669"/>
    <property type="project" value="TreeGrafter"/>
</dbReference>
<organism evidence="3 4">
    <name type="scientific">Hoylesella loescheii DSM 19665 = JCM 12249 = ATCC 15930</name>
    <dbReference type="NCBI Taxonomy" id="1122985"/>
    <lineage>
        <taxon>Bacteria</taxon>
        <taxon>Pseudomonadati</taxon>
        <taxon>Bacteroidota</taxon>
        <taxon>Bacteroidia</taxon>
        <taxon>Bacteroidales</taxon>
        <taxon>Prevotellaceae</taxon>
        <taxon>Hoylesella</taxon>
    </lineage>
</organism>
<keyword evidence="1" id="KW-0328">Glycosyltransferase</keyword>
<dbReference type="SUPFAM" id="SSF53756">
    <property type="entry name" value="UDP-Glycosyltransferase/glycogen phosphorylase"/>
    <property type="match status" value="1"/>
</dbReference>
<dbReference type="Pfam" id="PF01075">
    <property type="entry name" value="Glyco_transf_9"/>
    <property type="match status" value="1"/>
</dbReference>
<dbReference type="CDD" id="cd03789">
    <property type="entry name" value="GT9_LPS_heptosyltransferase"/>
    <property type="match status" value="1"/>
</dbReference>
<keyword evidence="4" id="KW-1185">Reference proteome</keyword>
<comment type="caution">
    <text evidence="3">The sequence shown here is derived from an EMBL/GenBank/DDBJ whole genome shotgun (WGS) entry which is preliminary data.</text>
</comment>
<dbReference type="InterPro" id="IPR051199">
    <property type="entry name" value="LPS_LOS_Heptosyltrfase"/>
</dbReference>
<dbReference type="EMBL" id="JNGW01000129">
    <property type="protein sequence ID" value="KDR50961.1"/>
    <property type="molecule type" value="Genomic_DNA"/>
</dbReference>
<keyword evidence="2 3" id="KW-0808">Transferase</keyword>
<evidence type="ECO:0000256" key="1">
    <source>
        <dbReference type="ARBA" id="ARBA00022676"/>
    </source>
</evidence>
<dbReference type="PANTHER" id="PTHR30160:SF22">
    <property type="entry name" value="LIPOPOLYSACCHARIDE CORE BIOSYNTHESIS PROTEIN"/>
    <property type="match status" value="1"/>
</dbReference>
<sequence length="350" mass="39224">MKTEHILIIRFSAMGDIAMTVPVVQALARQYPHLRITFLSRPFARPFFEGLAPNVGFMAADIKNEYRGIGGLNALYKRIVAKNITAVADLHDVLRSSYLRLRFNLARYRVEHIDKHRSERQRLVATTNKVMKPLPTAFQNYADVFAKLGYPVKLDFTSIFPPQGGNLRFLPPEIGTKKAFQEWIGIAPFAAHKQKVYPPEMLEKVITMITKEHPSCRVFLFGKGPNEDPVINGMVSRNAQCVNASAVLSGIAQELVLMSHLDVMVSMDSANMHFASLVNTPVVSIWGATHPYAGFMGWGQKPLNAIQIELGCRPCSIFGNKPCLRGDLACLRNISPEMVYEKVKRVLNKQ</sequence>
<dbReference type="RefSeq" id="WP_018967084.1">
    <property type="nucleotide sequence ID" value="NZ_KB899213.1"/>
</dbReference>
<evidence type="ECO:0000256" key="2">
    <source>
        <dbReference type="ARBA" id="ARBA00022679"/>
    </source>
</evidence>
<evidence type="ECO:0000313" key="3">
    <source>
        <dbReference type="EMBL" id="KDR50961.1"/>
    </source>
</evidence>
<protein>
    <submittedName>
        <fullName evidence="3">Heptosyltransferase</fullName>
    </submittedName>
</protein>
<dbReference type="Gene3D" id="3.40.50.2000">
    <property type="entry name" value="Glycogen Phosphorylase B"/>
    <property type="match status" value="2"/>
</dbReference>
<dbReference type="GO" id="GO:0009244">
    <property type="term" value="P:lipopolysaccharide core region biosynthetic process"/>
    <property type="evidence" value="ECO:0007669"/>
    <property type="project" value="TreeGrafter"/>
</dbReference>
<dbReference type="HOGENOM" id="CLU_038371_3_0_10"/>
<dbReference type="AlphaFoldDB" id="A0A069QM97"/>
<dbReference type="PATRIC" id="fig|1122985.7.peg.3087"/>
<dbReference type="InterPro" id="IPR002201">
    <property type="entry name" value="Glyco_trans_9"/>
</dbReference>